<accession>A0A419SV85</accession>
<dbReference type="EMBL" id="MCIB01000038">
    <property type="protein sequence ID" value="RKD29130.1"/>
    <property type="molecule type" value="Genomic_DNA"/>
</dbReference>
<organism evidence="1 2">
    <name type="scientific">Thermohalobacter berrensis</name>
    <dbReference type="NCBI Taxonomy" id="99594"/>
    <lineage>
        <taxon>Bacteria</taxon>
        <taxon>Bacillati</taxon>
        <taxon>Bacillota</taxon>
        <taxon>Tissierellia</taxon>
        <taxon>Tissierellales</taxon>
        <taxon>Thermohalobacteraceae</taxon>
        <taxon>Thermohalobacter</taxon>
    </lineage>
</organism>
<dbReference type="Proteomes" id="UP000284177">
    <property type="component" value="Unassembled WGS sequence"/>
</dbReference>
<protein>
    <submittedName>
        <fullName evidence="1">Uncharacterized protein</fullName>
    </submittedName>
</protein>
<dbReference type="RefSeq" id="WP_120170591.1">
    <property type="nucleotide sequence ID" value="NZ_MCIB01000038.1"/>
</dbReference>
<comment type="caution">
    <text evidence="1">The sequence shown here is derived from an EMBL/GenBank/DDBJ whole genome shotgun (WGS) entry which is preliminary data.</text>
</comment>
<gene>
    <name evidence="1" type="ORF">BET03_06175</name>
</gene>
<dbReference type="AlphaFoldDB" id="A0A419SV85"/>
<evidence type="ECO:0000313" key="2">
    <source>
        <dbReference type="Proteomes" id="UP000284177"/>
    </source>
</evidence>
<evidence type="ECO:0000313" key="1">
    <source>
        <dbReference type="EMBL" id="RKD29130.1"/>
    </source>
</evidence>
<sequence length="332" mass="38927">MLSLVRRTAKILLLESNNIAKLENCLIEKFGATKYDIDTAFENASQESTIIFIVDKLKPSIRFNDAKSILVLQTQTDVILSCIINAKQCNLISSARIAPVMLIMRTFGDVEKIIDKIQQKHRCEVGSIDYLWQKYSIGSLIAFTEKPLNKVIKMSDLYEKGVYVSENYVNLIEEFRIKGFEYLNAGINNKDWYELEIKIYDRYSKYRLHYQRLLKIIENLELGLILGEAWGKDGALIFLYVQVYRVRLFTLYKPEYIKKILLGLEHLDDGTRIVDYDLFYNKKKIHWTDLKDRKGSRADVSKKYRKEIFSQLSEETIDEVLKLEKKILETRD</sequence>
<name>A0A419SV85_9FIRM</name>
<dbReference type="OrthoDB" id="2383at2"/>
<proteinExistence type="predicted"/>
<reference evidence="1 2" key="1">
    <citation type="submission" date="2016-08" db="EMBL/GenBank/DDBJ databases">
        <title>Novel Firmicutes and Novel Genomes.</title>
        <authorList>
            <person name="Poppleton D.I."/>
            <person name="Gribaldo S."/>
        </authorList>
    </citation>
    <scope>NUCLEOTIDE SEQUENCE [LARGE SCALE GENOMIC DNA]</scope>
    <source>
        <strain evidence="1 2">CTT3</strain>
    </source>
</reference>
<keyword evidence="2" id="KW-1185">Reference proteome</keyword>